<keyword evidence="1 2" id="KW-0238">DNA-binding</keyword>
<evidence type="ECO:0000256" key="1">
    <source>
        <dbReference type="ARBA" id="ARBA00023125"/>
    </source>
</evidence>
<dbReference type="Gene3D" id="1.10.357.10">
    <property type="entry name" value="Tetracycline Repressor, domain 2"/>
    <property type="match status" value="1"/>
</dbReference>
<dbReference type="EMBL" id="JAHDTB010000006">
    <property type="protein sequence ID" value="MBW8287665.1"/>
    <property type="molecule type" value="Genomic_DNA"/>
</dbReference>
<comment type="caution">
    <text evidence="4">The sequence shown here is derived from an EMBL/GenBank/DDBJ whole genome shotgun (WGS) entry which is preliminary data.</text>
</comment>
<dbReference type="InterPro" id="IPR050624">
    <property type="entry name" value="HTH-type_Tx_Regulator"/>
</dbReference>
<keyword evidence="5" id="KW-1185">Reference proteome</keyword>
<dbReference type="PANTHER" id="PTHR43479">
    <property type="entry name" value="ACREF/ENVCD OPERON REPRESSOR-RELATED"/>
    <property type="match status" value="1"/>
</dbReference>
<dbReference type="Pfam" id="PF00440">
    <property type="entry name" value="TetR_N"/>
    <property type="match status" value="1"/>
</dbReference>
<dbReference type="Proteomes" id="UP000711178">
    <property type="component" value="Unassembled WGS sequence"/>
</dbReference>
<accession>A0ABS7FDW5</accession>
<dbReference type="InterPro" id="IPR025722">
    <property type="entry name" value="TetR"/>
</dbReference>
<dbReference type="InterPro" id="IPR001647">
    <property type="entry name" value="HTH_TetR"/>
</dbReference>
<dbReference type="Pfam" id="PF13972">
    <property type="entry name" value="TetR"/>
    <property type="match status" value="1"/>
</dbReference>
<organism evidence="4 5">
    <name type="scientific">Chromobacterium subtsugae</name>
    <dbReference type="NCBI Taxonomy" id="251747"/>
    <lineage>
        <taxon>Bacteria</taxon>
        <taxon>Pseudomonadati</taxon>
        <taxon>Pseudomonadota</taxon>
        <taxon>Betaproteobacteria</taxon>
        <taxon>Neisseriales</taxon>
        <taxon>Chromobacteriaceae</taxon>
        <taxon>Chromobacterium</taxon>
    </lineage>
</organism>
<evidence type="ECO:0000256" key="2">
    <source>
        <dbReference type="PROSITE-ProRule" id="PRU00335"/>
    </source>
</evidence>
<feature type="DNA-binding region" description="H-T-H motif" evidence="2">
    <location>
        <begin position="31"/>
        <end position="50"/>
    </location>
</feature>
<dbReference type="GeneID" id="89687324"/>
<dbReference type="SUPFAM" id="SSF46689">
    <property type="entry name" value="Homeodomain-like"/>
    <property type="match status" value="1"/>
</dbReference>
<gene>
    <name evidence="4" type="ORF">KIF53_08485</name>
</gene>
<dbReference type="PANTHER" id="PTHR43479:SF12">
    <property type="entry name" value="TRANSCRIPTIONAL REGULATORY PROTEIN"/>
    <property type="match status" value="1"/>
</dbReference>
<dbReference type="RefSeq" id="WP_052258408.1">
    <property type="nucleotide sequence ID" value="NZ_CP142381.1"/>
</dbReference>
<dbReference type="PRINTS" id="PR00455">
    <property type="entry name" value="HTHTETR"/>
</dbReference>
<evidence type="ECO:0000259" key="3">
    <source>
        <dbReference type="PROSITE" id="PS50977"/>
    </source>
</evidence>
<protein>
    <submittedName>
        <fullName evidence="4">TetR/AcrR family transcriptional regulator</fullName>
    </submittedName>
</protein>
<proteinExistence type="predicted"/>
<reference evidence="4 5" key="1">
    <citation type="submission" date="2021-05" db="EMBL/GenBank/DDBJ databases">
        <title>Draft Whole Genome Sequencing Of Biosensor Chromobacterium violaceum Strain CV026 Reveals A Regulatory RNA In Chromobacterium violaceum Phenotype Regulatory Network.</title>
        <authorList>
            <person name="Hong K.W."/>
            <person name="Chan K.G."/>
            <person name="Chang C.-Y."/>
        </authorList>
    </citation>
    <scope>NUCLEOTIDE SEQUENCE [LARGE SCALE GENOMIC DNA]</scope>
    <source>
        <strain evidence="4 5">ATCC 31532</strain>
    </source>
</reference>
<dbReference type="InterPro" id="IPR009057">
    <property type="entry name" value="Homeodomain-like_sf"/>
</dbReference>
<sequence length="214" mass="24596">MRKSGSQSPTFDKIIEASLQLFNQEGERVITTNHIAERMNISTGKLYYHFRNKEEIVNELYQRYVKGMGEQLSAAINHCNSIEAMVGAMEKTLRHIWSFRFLPQSLPSLFCVNPTLAENHQQISRGQLSDKLAQLFARLREQGMLQGDDSQLQHLVQHFQMVQTGWINTIKQNASPAELEKLIQSGCRSLMYLLTPYVSPRFQSPFERACARFA</sequence>
<feature type="domain" description="HTH tetR-type" evidence="3">
    <location>
        <begin position="8"/>
        <end position="68"/>
    </location>
</feature>
<evidence type="ECO:0000313" key="4">
    <source>
        <dbReference type="EMBL" id="MBW8287665.1"/>
    </source>
</evidence>
<dbReference type="PROSITE" id="PS50977">
    <property type="entry name" value="HTH_TETR_2"/>
    <property type="match status" value="1"/>
</dbReference>
<evidence type="ECO:0000313" key="5">
    <source>
        <dbReference type="Proteomes" id="UP000711178"/>
    </source>
</evidence>
<name>A0ABS7FDW5_9NEIS</name>